<feature type="transmembrane region" description="Helical" evidence="1">
    <location>
        <begin position="108"/>
        <end position="133"/>
    </location>
</feature>
<accession>A0ABW4Y8I6</accession>
<dbReference type="PANTHER" id="PTHR43471">
    <property type="entry name" value="ABC TRANSPORTER PERMEASE"/>
    <property type="match status" value="1"/>
</dbReference>
<feature type="transmembrane region" description="Helical" evidence="1">
    <location>
        <begin position="139"/>
        <end position="160"/>
    </location>
</feature>
<proteinExistence type="predicted"/>
<keyword evidence="1" id="KW-0812">Transmembrane</keyword>
<dbReference type="RefSeq" id="WP_386026427.1">
    <property type="nucleotide sequence ID" value="NZ_JBHUHX010000023.1"/>
</dbReference>
<feature type="transmembrane region" description="Helical" evidence="1">
    <location>
        <begin position="57"/>
        <end position="77"/>
    </location>
</feature>
<name>A0ABW4Y8I6_9GAMM</name>
<evidence type="ECO:0000313" key="3">
    <source>
        <dbReference type="Proteomes" id="UP001597337"/>
    </source>
</evidence>
<feature type="transmembrane region" description="Helical" evidence="1">
    <location>
        <begin position="208"/>
        <end position="234"/>
    </location>
</feature>
<sequence length="245" mass="26173">MIGAIAGREVRSGLVTPLIWVLLAAGQIVLAWIYLKVIEDFTGLSADERVASLTQELALNLFGFAAIVAMLAAPLLAMRMLSAEFREGSFDLIGASPVRLSEAVIGKFLGLLLLITPLCLLPAANLVMLSGIADLDAGHLAAATLGLWLAAAMFCAIGLYGSSLTTQPGASVLIGFGLLLLLSVIGRAESIGNQTLSLFGWLSWNEHLFWFLLGAIRASDLAYFGLFTLFFLALTHRRLANLRLQ</sequence>
<reference evidence="3" key="1">
    <citation type="journal article" date="2019" name="Int. J. Syst. Evol. Microbiol.">
        <title>The Global Catalogue of Microorganisms (GCM) 10K type strain sequencing project: providing services to taxonomists for standard genome sequencing and annotation.</title>
        <authorList>
            <consortium name="The Broad Institute Genomics Platform"/>
            <consortium name="The Broad Institute Genome Sequencing Center for Infectious Disease"/>
            <person name="Wu L."/>
            <person name="Ma J."/>
        </authorList>
    </citation>
    <scope>NUCLEOTIDE SEQUENCE [LARGE SCALE GENOMIC DNA]</scope>
    <source>
        <strain evidence="3">KACC 12597</strain>
    </source>
</reference>
<evidence type="ECO:0000256" key="1">
    <source>
        <dbReference type="SAM" id="Phobius"/>
    </source>
</evidence>
<dbReference type="Proteomes" id="UP001597337">
    <property type="component" value="Unassembled WGS sequence"/>
</dbReference>
<protein>
    <submittedName>
        <fullName evidence="2">ABC transporter permease</fullName>
    </submittedName>
</protein>
<comment type="caution">
    <text evidence="2">The sequence shown here is derived from an EMBL/GenBank/DDBJ whole genome shotgun (WGS) entry which is preliminary data.</text>
</comment>
<gene>
    <name evidence="2" type="ORF">ACFSJC_10550</name>
</gene>
<dbReference type="PANTHER" id="PTHR43471:SF12">
    <property type="entry name" value="HYPOTHETICAL MEMBRANE PROTEIN, CONSERVED"/>
    <property type="match status" value="1"/>
</dbReference>
<feature type="transmembrane region" description="Helical" evidence="1">
    <location>
        <begin position="12"/>
        <end position="35"/>
    </location>
</feature>
<dbReference type="EMBL" id="JBHUHX010000023">
    <property type="protein sequence ID" value="MFD2112278.1"/>
    <property type="molecule type" value="Genomic_DNA"/>
</dbReference>
<keyword evidence="1" id="KW-0472">Membrane</keyword>
<keyword evidence="1" id="KW-1133">Transmembrane helix</keyword>
<evidence type="ECO:0000313" key="2">
    <source>
        <dbReference type="EMBL" id="MFD2112278.1"/>
    </source>
</evidence>
<keyword evidence="3" id="KW-1185">Reference proteome</keyword>
<organism evidence="2 3">
    <name type="scientific">Thiorhodococcus fuscus</name>
    <dbReference type="NCBI Taxonomy" id="527200"/>
    <lineage>
        <taxon>Bacteria</taxon>
        <taxon>Pseudomonadati</taxon>
        <taxon>Pseudomonadota</taxon>
        <taxon>Gammaproteobacteria</taxon>
        <taxon>Chromatiales</taxon>
        <taxon>Chromatiaceae</taxon>
        <taxon>Thiorhodococcus</taxon>
    </lineage>
</organism>
<dbReference type="Pfam" id="PF12679">
    <property type="entry name" value="ABC2_membrane_2"/>
    <property type="match status" value="1"/>
</dbReference>
<feature type="transmembrane region" description="Helical" evidence="1">
    <location>
        <begin position="172"/>
        <end position="188"/>
    </location>
</feature>